<dbReference type="InterPro" id="IPR050155">
    <property type="entry name" value="HAD-like_hydrolase_sf"/>
</dbReference>
<gene>
    <name evidence="1" type="ORF">OD750_022555</name>
</gene>
<dbReference type="AlphaFoldDB" id="A0A9X4BK34"/>
<dbReference type="InterPro" id="IPR023214">
    <property type="entry name" value="HAD_sf"/>
</dbReference>
<dbReference type="InterPro" id="IPR041492">
    <property type="entry name" value="HAD_2"/>
</dbReference>
<dbReference type="Gene3D" id="3.40.50.1000">
    <property type="entry name" value="HAD superfamily/HAD-like"/>
    <property type="match status" value="1"/>
</dbReference>
<dbReference type="InterPro" id="IPR036412">
    <property type="entry name" value="HAD-like_sf"/>
</dbReference>
<dbReference type="SFLD" id="SFLDS00003">
    <property type="entry name" value="Haloacid_Dehalogenase"/>
    <property type="match status" value="1"/>
</dbReference>
<evidence type="ECO:0000313" key="1">
    <source>
        <dbReference type="EMBL" id="MDC8015328.1"/>
    </source>
</evidence>
<dbReference type="GO" id="GO:0008967">
    <property type="term" value="F:phosphoglycolate phosphatase activity"/>
    <property type="evidence" value="ECO:0007669"/>
    <property type="project" value="TreeGrafter"/>
</dbReference>
<dbReference type="Pfam" id="PF13419">
    <property type="entry name" value="HAD_2"/>
    <property type="match status" value="1"/>
</dbReference>
<accession>A0A9X4BK34</accession>
<evidence type="ECO:0000313" key="2">
    <source>
        <dbReference type="Proteomes" id="UP001139971"/>
    </source>
</evidence>
<sequence length="210" mass="22695">MRRYDLVVFDFDGTLADSLGWFRRILPDVEATFGLRPLDPAQFDAHRSMPARALIAKMGVRWWQLPGIARYARRRMSAEAATIALFDGVPAMLSRLRDAGVRLAVVTTNSEANVLRILGDAAACIDHFGCGAAMFGKKRHTRAAMRATGVAPARTLCVGDELRDADAARAVGADFVPVGWGYTLPSAFEAAGHAAPLDTPARIFDRAVAP</sequence>
<dbReference type="EMBL" id="JAOVZO020000020">
    <property type="protein sequence ID" value="MDC8015328.1"/>
    <property type="molecule type" value="Genomic_DNA"/>
</dbReference>
<dbReference type="SUPFAM" id="SSF56784">
    <property type="entry name" value="HAD-like"/>
    <property type="match status" value="1"/>
</dbReference>
<dbReference type="GO" id="GO:0005829">
    <property type="term" value="C:cytosol"/>
    <property type="evidence" value="ECO:0007669"/>
    <property type="project" value="TreeGrafter"/>
</dbReference>
<dbReference type="PANTHER" id="PTHR43434">
    <property type="entry name" value="PHOSPHOGLYCOLATE PHOSPHATASE"/>
    <property type="match status" value="1"/>
</dbReference>
<organism evidence="1 2">
    <name type="scientific">Tahibacter soli</name>
    <dbReference type="NCBI Taxonomy" id="2983605"/>
    <lineage>
        <taxon>Bacteria</taxon>
        <taxon>Pseudomonadati</taxon>
        <taxon>Pseudomonadota</taxon>
        <taxon>Gammaproteobacteria</taxon>
        <taxon>Lysobacterales</taxon>
        <taxon>Rhodanobacteraceae</taxon>
        <taxon>Tahibacter</taxon>
    </lineage>
</organism>
<protein>
    <submittedName>
        <fullName evidence="1">HAD hydrolase-like protein</fullName>
    </submittedName>
</protein>
<reference evidence="1" key="1">
    <citation type="submission" date="2023-02" db="EMBL/GenBank/DDBJ databases">
        <title>Tahibacter soli sp. nov. isolated from soil.</title>
        <authorList>
            <person name="Baek J.H."/>
            <person name="Lee J.K."/>
            <person name="Choi D.G."/>
            <person name="Jeon C.O."/>
        </authorList>
    </citation>
    <scope>NUCLEOTIDE SEQUENCE</scope>
    <source>
        <strain evidence="1">BL</strain>
    </source>
</reference>
<dbReference type="PANTHER" id="PTHR43434:SF13">
    <property type="entry name" value="PHOSPHOGLYCOLATE PHOSPHATASE"/>
    <property type="match status" value="1"/>
</dbReference>
<dbReference type="RefSeq" id="WP_263544340.1">
    <property type="nucleotide sequence ID" value="NZ_JAOVZO020000020.1"/>
</dbReference>
<keyword evidence="1" id="KW-0378">Hydrolase</keyword>
<comment type="caution">
    <text evidence="1">The sequence shown here is derived from an EMBL/GenBank/DDBJ whole genome shotgun (WGS) entry which is preliminary data.</text>
</comment>
<dbReference type="GO" id="GO:0006281">
    <property type="term" value="P:DNA repair"/>
    <property type="evidence" value="ECO:0007669"/>
    <property type="project" value="TreeGrafter"/>
</dbReference>
<proteinExistence type="predicted"/>
<keyword evidence="2" id="KW-1185">Reference proteome</keyword>
<dbReference type="InterPro" id="IPR023198">
    <property type="entry name" value="PGP-like_dom2"/>
</dbReference>
<dbReference type="SFLD" id="SFLDG01129">
    <property type="entry name" value="C1.5:_HAD__Beta-PGM__Phosphata"/>
    <property type="match status" value="1"/>
</dbReference>
<name>A0A9X4BK34_9GAMM</name>
<dbReference type="Gene3D" id="1.10.150.240">
    <property type="entry name" value="Putative phosphatase, domain 2"/>
    <property type="match status" value="1"/>
</dbReference>
<dbReference type="Proteomes" id="UP001139971">
    <property type="component" value="Unassembled WGS sequence"/>
</dbReference>